<evidence type="ECO:0000313" key="1">
    <source>
        <dbReference type="EMBL" id="AOB42239.1"/>
    </source>
</evidence>
<dbReference type="EMBL" id="KX258624">
    <property type="protein sequence ID" value="AOB42239.1"/>
    <property type="molecule type" value="Genomic_DNA"/>
</dbReference>
<proteinExistence type="predicted"/>
<geneLocation type="plasmid" evidence="1">
    <name>pFR260</name>
</geneLocation>
<organism evidence="1">
    <name type="scientific">Bacillus thuringiensis</name>
    <dbReference type="NCBI Taxonomy" id="1428"/>
    <lineage>
        <taxon>Bacteria</taxon>
        <taxon>Bacillati</taxon>
        <taxon>Bacillota</taxon>
        <taxon>Bacilli</taxon>
        <taxon>Bacillales</taxon>
        <taxon>Bacillaceae</taxon>
        <taxon>Bacillus</taxon>
        <taxon>Bacillus cereus group</taxon>
    </lineage>
</organism>
<reference evidence="1" key="1">
    <citation type="submission" date="2016-05" db="EMBL/GenBank/DDBJ databases">
        <title>Complete sequence and organization of pFR260, the Bacillus thuringiensis INTA Fr7-4 plasmid harbouring the insecticidal genes.</title>
        <authorList>
            <person name="Navas L.E."/>
            <person name="Amadio A.F."/>
            <person name="Ortiz E.M."/>
            <person name="Sauka D.H."/>
            <person name="Benintende G.B."/>
            <person name="Zandomeni R.O."/>
            <person name="Berretta M.F."/>
        </authorList>
    </citation>
    <scope>NUCLEOTIDE SEQUENCE</scope>
    <source>
        <strain evidence="1">INTA Fr7-4</strain>
        <plasmid evidence="1">pFR260</plasmid>
    </source>
</reference>
<protein>
    <submittedName>
        <fullName evidence="1">Uncharacterized protein</fullName>
    </submittedName>
</protein>
<name>A0A1B2RCL5_BACTU</name>
<gene>
    <name evidence="1" type="ORF">pFR260_142</name>
</gene>
<accession>A0A1B2RCL5</accession>
<keyword evidence="1" id="KW-0614">Plasmid</keyword>
<dbReference type="AlphaFoldDB" id="A0A1B2RCL5"/>
<sequence length="136" mass="15527">MAAFNGATQAQVEDILKKIVDCINRGNDHFILLAQRDKNEATLLELGFRPADVRRIVEEELTYEDYYRGPNPNGSSNVPPRLRSSDMWEFGKVVTGNKTMEVYIKFSFIEDSDGPFTCCVSFHEPDRTITYPLKES</sequence>